<keyword evidence="7" id="KW-0675">Receptor</keyword>
<evidence type="ECO:0000256" key="1">
    <source>
        <dbReference type="ARBA" id="ARBA00004442"/>
    </source>
</evidence>
<feature type="domain" description="Outer membrane protein beta-barrel" evidence="6">
    <location>
        <begin position="380"/>
        <end position="756"/>
    </location>
</feature>
<dbReference type="Pfam" id="PF14905">
    <property type="entry name" value="OMP_b-brl_3"/>
    <property type="match status" value="1"/>
</dbReference>
<dbReference type="InterPro" id="IPR041700">
    <property type="entry name" value="OMP_b-brl_3"/>
</dbReference>
<dbReference type="Gene3D" id="2.60.40.1120">
    <property type="entry name" value="Carboxypeptidase-like, regulatory domain"/>
    <property type="match status" value="1"/>
</dbReference>
<dbReference type="EMBL" id="JAOYOD010000001">
    <property type="protein sequence ID" value="MCV9385054.1"/>
    <property type="molecule type" value="Genomic_DNA"/>
</dbReference>
<dbReference type="Proteomes" id="UP001300692">
    <property type="component" value="Unassembled WGS sequence"/>
</dbReference>
<organism evidence="7 8">
    <name type="scientific">Reichenbachiella ulvae</name>
    <dbReference type="NCBI Taxonomy" id="2980104"/>
    <lineage>
        <taxon>Bacteria</taxon>
        <taxon>Pseudomonadati</taxon>
        <taxon>Bacteroidota</taxon>
        <taxon>Cytophagia</taxon>
        <taxon>Cytophagales</taxon>
        <taxon>Reichenbachiellaceae</taxon>
        <taxon>Reichenbachiella</taxon>
    </lineage>
</organism>
<feature type="compositionally biased region" description="Basic and acidic residues" evidence="4">
    <location>
        <begin position="804"/>
        <end position="815"/>
    </location>
</feature>
<gene>
    <name evidence="7" type="ORF">N7U62_00185</name>
</gene>
<dbReference type="InterPro" id="IPR036942">
    <property type="entry name" value="Beta-barrel_TonB_sf"/>
</dbReference>
<dbReference type="SUPFAM" id="SSF49464">
    <property type="entry name" value="Carboxypeptidase regulatory domain-like"/>
    <property type="match status" value="1"/>
</dbReference>
<dbReference type="Gene3D" id="2.40.170.20">
    <property type="entry name" value="TonB-dependent receptor, beta-barrel domain"/>
    <property type="match status" value="1"/>
</dbReference>
<evidence type="ECO:0000256" key="2">
    <source>
        <dbReference type="ARBA" id="ARBA00023136"/>
    </source>
</evidence>
<evidence type="ECO:0000313" key="8">
    <source>
        <dbReference type="Proteomes" id="UP001300692"/>
    </source>
</evidence>
<keyword evidence="5" id="KW-0732">Signal</keyword>
<keyword evidence="2" id="KW-0472">Membrane</keyword>
<evidence type="ECO:0000256" key="5">
    <source>
        <dbReference type="SAM" id="SignalP"/>
    </source>
</evidence>
<keyword evidence="3" id="KW-0998">Cell outer membrane</keyword>
<dbReference type="InterPro" id="IPR037066">
    <property type="entry name" value="Plug_dom_sf"/>
</dbReference>
<evidence type="ECO:0000313" key="7">
    <source>
        <dbReference type="EMBL" id="MCV9385054.1"/>
    </source>
</evidence>
<proteinExistence type="predicted"/>
<keyword evidence="8" id="KW-1185">Reference proteome</keyword>
<accession>A0ABT3CNE3</accession>
<dbReference type="InterPro" id="IPR008969">
    <property type="entry name" value="CarboxyPept-like_regulatory"/>
</dbReference>
<feature type="signal peptide" evidence="5">
    <location>
        <begin position="1"/>
        <end position="18"/>
    </location>
</feature>
<comment type="caution">
    <text evidence="7">The sequence shown here is derived from an EMBL/GenBank/DDBJ whole genome shotgun (WGS) entry which is preliminary data.</text>
</comment>
<dbReference type="RefSeq" id="WP_264135850.1">
    <property type="nucleotide sequence ID" value="NZ_JAOYOD010000001.1"/>
</dbReference>
<sequence length="815" mass="91908">MKSYLLLVFSLSTFASFAQISGAITDSNQQSVPYANVLLRSSSDSSLVKGTVTDLNGQFQLTDIQNGHYFLTLTSIGYQDFQSRFFEINTAQTSHHFGQITMREDAKVLEGVEVRAQKLQVEQNPEGMVLNVENSLISKGSSALQLLERSPGVILDQRNQSLTLHGQTGTLIMINSRPVRMSSAEITNLLRGMSADNVKSIELLTNPSSKHDADGGAGIINLVLKKNESEGTNGSFSLTGGYGYGQKEVASINLNHRRGATNLFGSYALSNDDSYWQWNGMGTNDMPVFGGVTRYDTWDRTELNTLSHNLQLGIEREFDHNLFLGSSMMYNHANTDQEERVDTDNWFPNDPYFHSKRVISAVNTWDNLNATVYGESKLSNQGKISADLDYLFYKNNMPTRVENQYQNSLGETVTPANDIFLDSNRGQSETTIHIAIAKADYEQTIGEKTKLETGIKATYSNTDNFAAIEGFQDGQWIVDARTTAQSNIEEKIGAAYASFNFELDSNTHITAGLRYEHWLRDFGDPELDQNNGRLFPTLFVSRALTAKTSLQFAYNRRISRPLYNDLAANLRYLSPTSVFSGNASLKPTITDNFRLSYLINDISLALVYTYEENPIVRHQLSQRPDSELIVISAQNLAYQKNYAIQSNLPIQIAKWWSINTGGSMGYRSFKLSHTEEQIEKTYFVYNTYANSTFSLPWDMSMEWSGFYNSKHYYGSMKAKGFGQVNFGINKNFKDNWGSLQFTINDVFQTLQYQNQYGALTKEAYDGQFNVIYEPEAKVNRIYRLTYSKTFGSNNIKGKKQRKAGANEERSRVNQN</sequence>
<dbReference type="Gene3D" id="2.170.130.10">
    <property type="entry name" value="TonB-dependent receptor, plug domain"/>
    <property type="match status" value="1"/>
</dbReference>
<dbReference type="PANTHER" id="PTHR40980">
    <property type="entry name" value="PLUG DOMAIN-CONTAINING PROTEIN"/>
    <property type="match status" value="1"/>
</dbReference>
<dbReference type="PANTHER" id="PTHR40980:SF3">
    <property type="entry name" value="TONB-DEPENDENT RECEPTOR-LIKE BETA-BARREL DOMAIN-CONTAINING PROTEIN"/>
    <property type="match status" value="1"/>
</dbReference>
<dbReference type="Pfam" id="PF13620">
    <property type="entry name" value="CarboxypepD_reg"/>
    <property type="match status" value="1"/>
</dbReference>
<comment type="subcellular location">
    <subcellularLocation>
        <location evidence="1">Cell outer membrane</location>
    </subcellularLocation>
</comment>
<evidence type="ECO:0000256" key="4">
    <source>
        <dbReference type="SAM" id="MobiDB-lite"/>
    </source>
</evidence>
<reference evidence="7 8" key="1">
    <citation type="submission" date="2022-10" db="EMBL/GenBank/DDBJ databases">
        <title>Comparative genomics and taxonomic characterization of three novel marine species of genus Reichenbachiella exhibiting antioxidant and polysaccharide degradation activities.</title>
        <authorList>
            <person name="Muhammad N."/>
            <person name="Lee Y.-J."/>
            <person name="Ko J."/>
            <person name="Kim S.-G."/>
        </authorList>
    </citation>
    <scope>NUCLEOTIDE SEQUENCE [LARGE SCALE GENOMIC DNA]</scope>
    <source>
        <strain evidence="7 8">ABR2-5</strain>
    </source>
</reference>
<dbReference type="SUPFAM" id="SSF56935">
    <property type="entry name" value="Porins"/>
    <property type="match status" value="1"/>
</dbReference>
<feature type="chain" id="PRO_5045839524" evidence="5">
    <location>
        <begin position="19"/>
        <end position="815"/>
    </location>
</feature>
<evidence type="ECO:0000256" key="3">
    <source>
        <dbReference type="ARBA" id="ARBA00023237"/>
    </source>
</evidence>
<evidence type="ECO:0000259" key="6">
    <source>
        <dbReference type="Pfam" id="PF14905"/>
    </source>
</evidence>
<name>A0ABT3CNE3_9BACT</name>
<protein>
    <submittedName>
        <fullName evidence="7">TonB-dependent receptor family protein</fullName>
    </submittedName>
</protein>
<feature type="region of interest" description="Disordered" evidence="4">
    <location>
        <begin position="795"/>
        <end position="815"/>
    </location>
</feature>